<keyword evidence="3" id="KW-1185">Reference proteome</keyword>
<dbReference type="Proteomes" id="UP001597459">
    <property type="component" value="Unassembled WGS sequence"/>
</dbReference>
<dbReference type="RefSeq" id="WP_378253655.1">
    <property type="nucleotide sequence ID" value="NZ_JBHSJV010000001.1"/>
</dbReference>
<keyword evidence="1" id="KW-0812">Transmembrane</keyword>
<sequence length="403" mass="45242">MIARLLSYRPLGTKIYSLEHSDQEGTLCIQGVVVHQKKEEIDLTTQFTVATIKELKTVSPPVKKARLTLTTEEVLLKQSPQTGTDTEIIAATYPNLDLDAFYYQILQTGTQSYIAICRKAYVEELIRAYRVQGIYIEDVSLGVTNIGVLAPYCGDTQLYTQTAVVGIRNKEVEFVAEKEASVVETYEIESLRVPSTHTLPLATAIRAITATATITGNLEDRNKNLTRVYQEVATFKKIAQYGIGVLLVSLLINFFVFNSNYKQWQSLQETLQVYTNQQESIKQQQTVVANKEAIVKSILGTGFSKSSYFMDQLIYRIPSTVLLNTCMYQPLRKTIHPGKPIHIDQGEIRISGTAIDKQDFTNWVAAIEGLDFVRKTTIISYGVQQKNSADFELIINLTDDATH</sequence>
<keyword evidence="1" id="KW-1133">Transmembrane helix</keyword>
<dbReference type="EMBL" id="JBHULX010000030">
    <property type="protein sequence ID" value="MFD2592118.1"/>
    <property type="molecule type" value="Genomic_DNA"/>
</dbReference>
<organism evidence="2 3">
    <name type="scientific">Aquimarina hainanensis</name>
    <dbReference type="NCBI Taxonomy" id="1578017"/>
    <lineage>
        <taxon>Bacteria</taxon>
        <taxon>Pseudomonadati</taxon>
        <taxon>Bacteroidota</taxon>
        <taxon>Flavobacteriia</taxon>
        <taxon>Flavobacteriales</taxon>
        <taxon>Flavobacteriaceae</taxon>
        <taxon>Aquimarina</taxon>
    </lineage>
</organism>
<protein>
    <submittedName>
        <fullName evidence="2">Uncharacterized protein</fullName>
    </submittedName>
</protein>
<keyword evidence="1" id="KW-0472">Membrane</keyword>
<proteinExistence type="predicted"/>
<gene>
    <name evidence="2" type="ORF">ACFSTE_14865</name>
</gene>
<evidence type="ECO:0000256" key="1">
    <source>
        <dbReference type="SAM" id="Phobius"/>
    </source>
</evidence>
<evidence type="ECO:0000313" key="2">
    <source>
        <dbReference type="EMBL" id="MFD2592118.1"/>
    </source>
</evidence>
<reference evidence="3" key="1">
    <citation type="journal article" date="2019" name="Int. J. Syst. Evol. Microbiol.">
        <title>The Global Catalogue of Microorganisms (GCM) 10K type strain sequencing project: providing services to taxonomists for standard genome sequencing and annotation.</title>
        <authorList>
            <consortium name="The Broad Institute Genomics Platform"/>
            <consortium name="The Broad Institute Genome Sequencing Center for Infectious Disease"/>
            <person name="Wu L."/>
            <person name="Ma J."/>
        </authorList>
    </citation>
    <scope>NUCLEOTIDE SEQUENCE [LARGE SCALE GENOMIC DNA]</scope>
    <source>
        <strain evidence="3">KCTC 42423</strain>
    </source>
</reference>
<feature type="transmembrane region" description="Helical" evidence="1">
    <location>
        <begin position="238"/>
        <end position="257"/>
    </location>
</feature>
<comment type="caution">
    <text evidence="2">The sequence shown here is derived from an EMBL/GenBank/DDBJ whole genome shotgun (WGS) entry which is preliminary data.</text>
</comment>
<accession>A0ABW5ND47</accession>
<evidence type="ECO:0000313" key="3">
    <source>
        <dbReference type="Proteomes" id="UP001597459"/>
    </source>
</evidence>
<name>A0ABW5ND47_9FLAO</name>